<name>A0A1F7L156_9BACT</name>
<dbReference type="EMBL" id="MGBR01000001">
    <property type="protein sequence ID" value="OGK73870.1"/>
    <property type="molecule type" value="Genomic_DNA"/>
</dbReference>
<gene>
    <name evidence="1" type="ORF">A3K52_03780</name>
</gene>
<sequence length="142" mass="15859">MAEKGPHYTHLTNLVSDPHDGTPIYYRVTKNGQLIGFPTGKKGQFTPLHVGGFYRLTQTHPGLPPVIDTGGLISFKPDHHRHTISGRLERIDQTRIYTEDGTPVFVASLSTREDKNSSSSDKHLHLLAFALNAIRVQEIKHL</sequence>
<evidence type="ECO:0000313" key="2">
    <source>
        <dbReference type="Proteomes" id="UP000177050"/>
    </source>
</evidence>
<reference evidence="1 2" key="1">
    <citation type="journal article" date="2016" name="Nat. Commun.">
        <title>Thousands of microbial genomes shed light on interconnected biogeochemical processes in an aquifer system.</title>
        <authorList>
            <person name="Anantharaman K."/>
            <person name="Brown C.T."/>
            <person name="Hug L.A."/>
            <person name="Sharon I."/>
            <person name="Castelle C.J."/>
            <person name="Probst A.J."/>
            <person name="Thomas B.C."/>
            <person name="Singh A."/>
            <person name="Wilkins M.J."/>
            <person name="Karaoz U."/>
            <person name="Brodie E.L."/>
            <person name="Williams K.H."/>
            <person name="Hubbard S.S."/>
            <person name="Banfield J.F."/>
        </authorList>
    </citation>
    <scope>NUCLEOTIDE SEQUENCE [LARGE SCALE GENOMIC DNA]</scope>
</reference>
<comment type="caution">
    <text evidence="1">The sequence shown here is derived from an EMBL/GenBank/DDBJ whole genome shotgun (WGS) entry which is preliminary data.</text>
</comment>
<dbReference type="Proteomes" id="UP000177050">
    <property type="component" value="Unassembled WGS sequence"/>
</dbReference>
<dbReference type="AlphaFoldDB" id="A0A1F7L156"/>
<evidence type="ECO:0000313" key="1">
    <source>
        <dbReference type="EMBL" id="OGK73870.1"/>
    </source>
</evidence>
<protein>
    <submittedName>
        <fullName evidence="1">Uncharacterized protein</fullName>
    </submittedName>
</protein>
<organism evidence="1 2">
    <name type="scientific">Candidatus Roizmanbacteria bacterium RIFOXYD1_FULL_38_12</name>
    <dbReference type="NCBI Taxonomy" id="1802093"/>
    <lineage>
        <taxon>Bacteria</taxon>
        <taxon>Candidatus Roizmaniibacteriota</taxon>
    </lineage>
</organism>
<accession>A0A1F7L156</accession>
<proteinExistence type="predicted"/>